<dbReference type="EMBL" id="MCFD01000005">
    <property type="protein sequence ID" value="ORX70699.1"/>
    <property type="molecule type" value="Genomic_DNA"/>
</dbReference>
<evidence type="ECO:0000313" key="2">
    <source>
        <dbReference type="Proteomes" id="UP000193922"/>
    </source>
</evidence>
<accession>A0A1Y1WAY8</accession>
<name>A0A1Y1WAY8_9FUNG</name>
<proteinExistence type="predicted"/>
<evidence type="ECO:0000313" key="1">
    <source>
        <dbReference type="EMBL" id="ORX70699.1"/>
    </source>
</evidence>
<dbReference type="Proteomes" id="UP000193922">
    <property type="component" value="Unassembled WGS sequence"/>
</dbReference>
<keyword evidence="2" id="KW-1185">Reference proteome</keyword>
<reference evidence="1 2" key="1">
    <citation type="submission" date="2016-07" db="EMBL/GenBank/DDBJ databases">
        <title>Pervasive Adenine N6-methylation of Active Genes in Fungi.</title>
        <authorList>
            <consortium name="DOE Joint Genome Institute"/>
            <person name="Mondo S.J."/>
            <person name="Dannebaum R.O."/>
            <person name="Kuo R.C."/>
            <person name="Labutti K."/>
            <person name="Haridas S."/>
            <person name="Kuo A."/>
            <person name="Salamov A."/>
            <person name="Ahrendt S.R."/>
            <person name="Lipzen A."/>
            <person name="Sullivan W."/>
            <person name="Andreopoulos W.B."/>
            <person name="Clum A."/>
            <person name="Lindquist E."/>
            <person name="Daum C."/>
            <person name="Ramamoorthy G.K."/>
            <person name="Gryganskyi A."/>
            <person name="Culley D."/>
            <person name="Magnuson J.K."/>
            <person name="James T.Y."/>
            <person name="O'Malley M.A."/>
            <person name="Stajich J.E."/>
            <person name="Spatafora J.W."/>
            <person name="Visel A."/>
            <person name="Grigoriev I.V."/>
        </authorList>
    </citation>
    <scope>NUCLEOTIDE SEQUENCE [LARGE SCALE GENOMIC DNA]</scope>
    <source>
        <strain evidence="1 2">ATCC 12442</strain>
    </source>
</reference>
<sequence>MIATSDTHGVLYSHWNRHTSLDASVAAADTQPMSTSRSRLGIYVIVHHSPTACACDWSLYFPSTYTHIFYTCEDGKLEQKSSSTSYTDATRDARYVRYLSFLNEELAYAYFQKTKHNKMSTRAVAKYVEVSQSSSSYKHIRRVLGLLGECLSNEKCRAIEAECLRVTRNNACCVEVQYEFNSPSESMSLHKHVAGSQ</sequence>
<dbReference type="GeneID" id="63802127"/>
<gene>
    <name evidence="1" type="ORF">DL89DRAFT_256888</name>
</gene>
<comment type="caution">
    <text evidence="1">The sequence shown here is derived from an EMBL/GenBank/DDBJ whole genome shotgun (WGS) entry which is preliminary data.</text>
</comment>
<dbReference type="AlphaFoldDB" id="A0A1Y1WAY8"/>
<dbReference type="RefSeq" id="XP_040744278.1">
    <property type="nucleotide sequence ID" value="XM_040885479.1"/>
</dbReference>
<protein>
    <submittedName>
        <fullName evidence="1">Uncharacterized protein</fullName>
    </submittedName>
</protein>
<organism evidence="1 2">
    <name type="scientific">Linderina pennispora</name>
    <dbReference type="NCBI Taxonomy" id="61395"/>
    <lineage>
        <taxon>Eukaryota</taxon>
        <taxon>Fungi</taxon>
        <taxon>Fungi incertae sedis</taxon>
        <taxon>Zoopagomycota</taxon>
        <taxon>Kickxellomycotina</taxon>
        <taxon>Kickxellomycetes</taxon>
        <taxon>Kickxellales</taxon>
        <taxon>Kickxellaceae</taxon>
        <taxon>Linderina</taxon>
    </lineage>
</organism>